<comment type="similarity">
    <text evidence="1">Belongs to the FMO family.</text>
</comment>
<protein>
    <submittedName>
        <fullName evidence="6">Uncharacterized protein</fullName>
    </submittedName>
</protein>
<dbReference type="InterPro" id="IPR036188">
    <property type="entry name" value="FAD/NAD-bd_sf"/>
</dbReference>
<sequence>MKGESKDESNHSRLEIETAAVIGAGISGVVSAAHLLRAGIDVTVFERGDGVGGAWIYNEQPDRDPPFPNERIQSRPPAGTASSDKLGHAERTNGAMPGLDDAAHAFAPPGPVYTSMKSRSDEVQMRTTLRDWPDGIKAPIDPGDVVAYLRDIAEAYHVRDKIHFRTRVDSIARKGDGGWHVQTSTLLHNSSPTGVSQERKAWNFDAVAVAVGRNSIPRVPDVPGLSQWKARFPSRIKHSKQYRSPEPYRNKTLLVVGAHVSALDITNHLVRGGVAKVYQSARPREIDFRGLVDGDSGTCTTVLEKVAMVAEFAALVDGVGVGITPLDDGSPIPAKVLLQDGRVLDGIHHVLFTTGYLASFPFLGPDLEQPYTEPQDADETVIVTADARTVHNLHEDILYIPGPSLAFIGISLYVSSFSMFDVQAQILAAVWAGRARLPSRAAMVEEQRRRKSLVQLLPGMTLDGVYLLDDFVMRRLLDWVNTDMAEAGGCRSQDILAGPDAKWWAAFRTKREYSRAVLGNLQDQYLRIYGTTWEELQSQDLHK</sequence>
<keyword evidence="7" id="KW-1185">Reference proteome</keyword>
<comment type="caution">
    <text evidence="6">The sequence shown here is derived from an EMBL/GenBank/DDBJ whole genome shotgun (WGS) entry which is preliminary data.</text>
</comment>
<dbReference type="Pfam" id="PF13450">
    <property type="entry name" value="NAD_binding_8"/>
    <property type="match status" value="1"/>
</dbReference>
<proteinExistence type="inferred from homology"/>
<dbReference type="EMBL" id="JAQQWM010000001">
    <property type="protein sequence ID" value="KAK8083996.1"/>
    <property type="molecule type" value="Genomic_DNA"/>
</dbReference>
<dbReference type="InterPro" id="IPR050346">
    <property type="entry name" value="FMO-like"/>
</dbReference>
<evidence type="ECO:0000256" key="5">
    <source>
        <dbReference type="SAM" id="MobiDB-lite"/>
    </source>
</evidence>
<evidence type="ECO:0000313" key="7">
    <source>
        <dbReference type="Proteomes" id="UP001446871"/>
    </source>
</evidence>
<evidence type="ECO:0000256" key="1">
    <source>
        <dbReference type="ARBA" id="ARBA00009183"/>
    </source>
</evidence>
<dbReference type="Proteomes" id="UP001446871">
    <property type="component" value="Unassembled WGS sequence"/>
</dbReference>
<feature type="region of interest" description="Disordered" evidence="5">
    <location>
        <begin position="56"/>
        <end position="94"/>
    </location>
</feature>
<evidence type="ECO:0000256" key="3">
    <source>
        <dbReference type="ARBA" id="ARBA00022827"/>
    </source>
</evidence>
<evidence type="ECO:0000256" key="4">
    <source>
        <dbReference type="ARBA" id="ARBA00023002"/>
    </source>
</evidence>
<evidence type="ECO:0000256" key="2">
    <source>
        <dbReference type="ARBA" id="ARBA00022630"/>
    </source>
</evidence>
<keyword evidence="4" id="KW-0560">Oxidoreductase</keyword>
<dbReference type="Pfam" id="PF00743">
    <property type="entry name" value="FMO-like"/>
    <property type="match status" value="2"/>
</dbReference>
<evidence type="ECO:0000313" key="6">
    <source>
        <dbReference type="EMBL" id="KAK8083996.1"/>
    </source>
</evidence>
<reference evidence="6 7" key="1">
    <citation type="submission" date="2023-01" db="EMBL/GenBank/DDBJ databases">
        <title>Analysis of 21 Apiospora genomes using comparative genomics revels a genus with tremendous synthesis potential of carbohydrate active enzymes and secondary metabolites.</title>
        <authorList>
            <person name="Sorensen T."/>
        </authorList>
    </citation>
    <scope>NUCLEOTIDE SEQUENCE [LARGE SCALE GENOMIC DNA]</scope>
    <source>
        <strain evidence="6 7">CBS 83171</strain>
    </source>
</reference>
<keyword evidence="2" id="KW-0285">Flavoprotein</keyword>
<name>A0ABR1WKE3_9PEZI</name>
<keyword evidence="3" id="KW-0274">FAD</keyword>
<dbReference type="SUPFAM" id="SSF51905">
    <property type="entry name" value="FAD/NAD(P)-binding domain"/>
    <property type="match status" value="2"/>
</dbReference>
<accession>A0ABR1WKE3</accession>
<gene>
    <name evidence="6" type="ORF">PG996_002777</name>
</gene>
<dbReference type="PRINTS" id="PR00419">
    <property type="entry name" value="ADXRDTASE"/>
</dbReference>
<organism evidence="6 7">
    <name type="scientific">Apiospora saccharicola</name>
    <dbReference type="NCBI Taxonomy" id="335842"/>
    <lineage>
        <taxon>Eukaryota</taxon>
        <taxon>Fungi</taxon>
        <taxon>Dikarya</taxon>
        <taxon>Ascomycota</taxon>
        <taxon>Pezizomycotina</taxon>
        <taxon>Sordariomycetes</taxon>
        <taxon>Xylariomycetidae</taxon>
        <taxon>Amphisphaeriales</taxon>
        <taxon>Apiosporaceae</taxon>
        <taxon>Apiospora</taxon>
    </lineage>
</organism>
<dbReference type="InterPro" id="IPR020946">
    <property type="entry name" value="Flavin_mOase-like"/>
</dbReference>
<dbReference type="Gene3D" id="3.50.50.60">
    <property type="entry name" value="FAD/NAD(P)-binding domain"/>
    <property type="match status" value="2"/>
</dbReference>
<dbReference type="PANTHER" id="PTHR23023">
    <property type="entry name" value="DIMETHYLANILINE MONOOXYGENASE"/>
    <property type="match status" value="1"/>
</dbReference>